<feature type="compositionally biased region" description="Polar residues" evidence="6">
    <location>
        <begin position="67"/>
        <end position="76"/>
    </location>
</feature>
<feature type="compositionally biased region" description="Polar residues" evidence="6">
    <location>
        <begin position="48"/>
        <end position="59"/>
    </location>
</feature>
<dbReference type="Gramene" id="CDF35838">
    <property type="protein sequence ID" value="CDF35838"/>
    <property type="gene ID" value="CHC_T00004287001"/>
</dbReference>
<dbReference type="FunFam" id="1.10.10.60:FF:000023">
    <property type="entry name" value="protein REVEILLE 6 isoform X1"/>
    <property type="match status" value="1"/>
</dbReference>
<sequence length="585" mass="64886">MLCSRPTGTPRSTACISAPFISTLHKAAHLAPPTQLRKSRIRRHSAGGMSNPTPNSNDTTDVETGRDSTPTLSPQVVESPRMLKSPSAPVKPETEKTRSRPASKDPKRASSSGPPAKKPRKKYVITKHRENWTEEEHQLFLDALKKYGRSWKQIEGHVRTKSVIQIRSHAQKYFIKVQKNNTGEHIPPPRPKRKQNQLNGSASSSQLSQATVRQVASPVAVPLSPSLSPGMPHHPHGHPHPHSLAFALAAQHPMAAHMQMPQVYSLQALGLHAHAPPYVGYRHPIQPLRPVPANQSPQPRTSAKTISPRLMDQNDMNDMLAQQQQQQHQLKQQQLRQQRLNRHSEQQQRQQRLQRQEQLRHVQKQRQQQQLDAALALQEDKIATFATIQVEMQEASLSLKMDSGERHSFQPQAPIQVNRSMPALPVTTPNDTDSMLPTREASVALDPTEDSNTISVNEKEDCVASESQDTAGSLLLDVTHAGSAARAATAAAASAVAAATGEGTPTSPNFTKIYGFFAAIFDPMNAPGAITLLQRPELSALDLEIIKLLVRNLEVNIDSTVFRQQLADTYRQQQLRQQEQLQNQE</sequence>
<feature type="compositionally biased region" description="Low complexity" evidence="6">
    <location>
        <begin position="320"/>
        <end position="338"/>
    </location>
</feature>
<dbReference type="InterPro" id="IPR001005">
    <property type="entry name" value="SANT/Myb"/>
</dbReference>
<feature type="domain" description="HTH myb-type" evidence="9">
    <location>
        <begin position="126"/>
        <end position="178"/>
    </location>
</feature>
<keyword evidence="4" id="KW-0804">Transcription</keyword>
<dbReference type="InterPro" id="IPR017884">
    <property type="entry name" value="SANT_dom"/>
</dbReference>
<feature type="compositionally biased region" description="Polar residues" evidence="6">
    <location>
        <begin position="293"/>
        <end position="305"/>
    </location>
</feature>
<proteinExistence type="predicted"/>
<feature type="domain" description="Myb-like" evidence="7">
    <location>
        <begin position="129"/>
        <end position="174"/>
    </location>
</feature>
<protein>
    <submittedName>
        <fullName evidence="10">Uncharacterized protein</fullName>
    </submittedName>
</protein>
<feature type="compositionally biased region" description="Basic and acidic residues" evidence="6">
    <location>
        <begin position="92"/>
        <end position="108"/>
    </location>
</feature>
<feature type="region of interest" description="Disordered" evidence="6">
    <location>
        <begin position="29"/>
        <end position="123"/>
    </location>
</feature>
<feature type="compositionally biased region" description="Polar residues" evidence="6">
    <location>
        <begin position="196"/>
        <end position="214"/>
    </location>
</feature>
<dbReference type="SMART" id="SM00717">
    <property type="entry name" value="SANT"/>
    <property type="match status" value="1"/>
</dbReference>
<evidence type="ECO:0000259" key="7">
    <source>
        <dbReference type="PROSITE" id="PS50090"/>
    </source>
</evidence>
<dbReference type="NCBIfam" id="TIGR01557">
    <property type="entry name" value="myb_SHAQKYF"/>
    <property type="match status" value="1"/>
</dbReference>
<feature type="region of interest" description="Disordered" evidence="6">
    <location>
        <begin position="286"/>
        <end position="306"/>
    </location>
</feature>
<dbReference type="InterPro" id="IPR009057">
    <property type="entry name" value="Homeodomain-like_sf"/>
</dbReference>
<evidence type="ECO:0000313" key="11">
    <source>
        <dbReference type="Proteomes" id="UP000012073"/>
    </source>
</evidence>
<dbReference type="OrthoDB" id="118550at2759"/>
<dbReference type="KEGG" id="ccp:CHC_T00004287001"/>
<dbReference type="PROSITE" id="PS51293">
    <property type="entry name" value="SANT"/>
    <property type="match status" value="1"/>
</dbReference>
<dbReference type="Pfam" id="PF24904">
    <property type="entry name" value="RVE6"/>
    <property type="match status" value="1"/>
</dbReference>
<feature type="region of interest" description="Disordered" evidence="6">
    <location>
        <begin position="179"/>
        <end position="242"/>
    </location>
</feature>
<accession>R7QDH2</accession>
<evidence type="ECO:0000259" key="8">
    <source>
        <dbReference type="PROSITE" id="PS51293"/>
    </source>
</evidence>
<evidence type="ECO:0000256" key="2">
    <source>
        <dbReference type="ARBA" id="ARBA00023015"/>
    </source>
</evidence>
<evidence type="ECO:0000313" key="10">
    <source>
        <dbReference type="EMBL" id="CDF35838.1"/>
    </source>
</evidence>
<dbReference type="Proteomes" id="UP000012073">
    <property type="component" value="Unassembled WGS sequence"/>
</dbReference>
<evidence type="ECO:0000259" key="9">
    <source>
        <dbReference type="PROSITE" id="PS51294"/>
    </source>
</evidence>
<evidence type="ECO:0000256" key="6">
    <source>
        <dbReference type="SAM" id="MobiDB-lite"/>
    </source>
</evidence>
<evidence type="ECO:0000256" key="4">
    <source>
        <dbReference type="ARBA" id="ARBA00023163"/>
    </source>
</evidence>
<feature type="domain" description="SANT" evidence="8">
    <location>
        <begin position="127"/>
        <end position="178"/>
    </location>
</feature>
<dbReference type="AlphaFoldDB" id="R7QDH2"/>
<keyword evidence="5" id="KW-0539">Nucleus</keyword>
<dbReference type="STRING" id="2769.R7QDH2"/>
<dbReference type="GO" id="GO:0010468">
    <property type="term" value="P:regulation of gene expression"/>
    <property type="evidence" value="ECO:0007669"/>
    <property type="project" value="UniProtKB-ARBA"/>
</dbReference>
<dbReference type="InterPro" id="IPR017930">
    <property type="entry name" value="Myb_dom"/>
</dbReference>
<keyword evidence="11" id="KW-1185">Reference proteome</keyword>
<dbReference type="PANTHER" id="PTHR12802">
    <property type="entry name" value="SWI/SNF COMPLEX-RELATED"/>
    <property type="match status" value="1"/>
</dbReference>
<keyword evidence="3" id="KW-0238">DNA-binding</keyword>
<dbReference type="Pfam" id="PF00249">
    <property type="entry name" value="Myb_DNA-binding"/>
    <property type="match status" value="1"/>
</dbReference>
<dbReference type="GO" id="GO:0005634">
    <property type="term" value="C:nucleus"/>
    <property type="evidence" value="ECO:0007669"/>
    <property type="project" value="UniProtKB-SubCell"/>
</dbReference>
<dbReference type="PROSITE" id="PS51294">
    <property type="entry name" value="HTH_MYB"/>
    <property type="match status" value="1"/>
</dbReference>
<dbReference type="InterPro" id="IPR006447">
    <property type="entry name" value="Myb_dom_plants"/>
</dbReference>
<dbReference type="CDD" id="cd00167">
    <property type="entry name" value="SANT"/>
    <property type="match status" value="1"/>
</dbReference>
<comment type="subcellular location">
    <subcellularLocation>
        <location evidence="1">Nucleus</location>
    </subcellularLocation>
</comment>
<name>R7QDH2_CHOCR</name>
<evidence type="ECO:0000256" key="5">
    <source>
        <dbReference type="ARBA" id="ARBA00023242"/>
    </source>
</evidence>
<gene>
    <name evidence="10" type="ORF">CHC_T00004287001</name>
</gene>
<dbReference type="PANTHER" id="PTHR12802:SF155">
    <property type="entry name" value="DEUBIQUITINASE MYSM1"/>
    <property type="match status" value="1"/>
</dbReference>
<organism evidence="10 11">
    <name type="scientific">Chondrus crispus</name>
    <name type="common">Carrageen Irish moss</name>
    <name type="synonym">Polymorpha crispa</name>
    <dbReference type="NCBI Taxonomy" id="2769"/>
    <lineage>
        <taxon>Eukaryota</taxon>
        <taxon>Rhodophyta</taxon>
        <taxon>Florideophyceae</taxon>
        <taxon>Rhodymeniophycidae</taxon>
        <taxon>Gigartinales</taxon>
        <taxon>Gigartinaceae</taxon>
        <taxon>Chondrus</taxon>
    </lineage>
</organism>
<dbReference type="Gene3D" id="1.10.10.60">
    <property type="entry name" value="Homeodomain-like"/>
    <property type="match status" value="1"/>
</dbReference>
<dbReference type="PROSITE" id="PS50090">
    <property type="entry name" value="MYB_LIKE"/>
    <property type="match status" value="1"/>
</dbReference>
<feature type="region of interest" description="Disordered" evidence="6">
    <location>
        <begin position="320"/>
        <end position="361"/>
    </location>
</feature>
<feature type="compositionally biased region" description="Low complexity" evidence="6">
    <location>
        <begin position="215"/>
        <end position="231"/>
    </location>
</feature>
<keyword evidence="2" id="KW-0805">Transcription regulation</keyword>
<dbReference type="EMBL" id="HG001749">
    <property type="protein sequence ID" value="CDF35838.1"/>
    <property type="molecule type" value="Genomic_DNA"/>
</dbReference>
<evidence type="ECO:0000256" key="1">
    <source>
        <dbReference type="ARBA" id="ARBA00004123"/>
    </source>
</evidence>
<dbReference type="GeneID" id="17323369"/>
<dbReference type="SUPFAM" id="SSF46689">
    <property type="entry name" value="Homeodomain-like"/>
    <property type="match status" value="1"/>
</dbReference>
<evidence type="ECO:0000256" key="3">
    <source>
        <dbReference type="ARBA" id="ARBA00023125"/>
    </source>
</evidence>
<dbReference type="RefSeq" id="XP_005715657.1">
    <property type="nucleotide sequence ID" value="XM_005715600.1"/>
</dbReference>
<dbReference type="GO" id="GO:0003677">
    <property type="term" value="F:DNA binding"/>
    <property type="evidence" value="ECO:0007669"/>
    <property type="project" value="UniProtKB-KW"/>
</dbReference>
<reference evidence="11" key="1">
    <citation type="journal article" date="2013" name="Proc. Natl. Acad. Sci. U.S.A.">
        <title>Genome structure and metabolic features in the red seaweed Chondrus crispus shed light on evolution of the Archaeplastida.</title>
        <authorList>
            <person name="Collen J."/>
            <person name="Porcel B."/>
            <person name="Carre W."/>
            <person name="Ball S.G."/>
            <person name="Chaparro C."/>
            <person name="Tonon T."/>
            <person name="Barbeyron T."/>
            <person name="Michel G."/>
            <person name="Noel B."/>
            <person name="Valentin K."/>
            <person name="Elias M."/>
            <person name="Artiguenave F."/>
            <person name="Arun A."/>
            <person name="Aury J.M."/>
            <person name="Barbosa-Neto J.F."/>
            <person name="Bothwell J.H."/>
            <person name="Bouget F.Y."/>
            <person name="Brillet L."/>
            <person name="Cabello-Hurtado F."/>
            <person name="Capella-Gutierrez S."/>
            <person name="Charrier B."/>
            <person name="Cladiere L."/>
            <person name="Cock J.M."/>
            <person name="Coelho S.M."/>
            <person name="Colleoni C."/>
            <person name="Czjzek M."/>
            <person name="Da Silva C."/>
            <person name="Delage L."/>
            <person name="Denoeud F."/>
            <person name="Deschamps P."/>
            <person name="Dittami S.M."/>
            <person name="Gabaldon T."/>
            <person name="Gachon C.M."/>
            <person name="Groisillier A."/>
            <person name="Herve C."/>
            <person name="Jabbari K."/>
            <person name="Katinka M."/>
            <person name="Kloareg B."/>
            <person name="Kowalczyk N."/>
            <person name="Labadie K."/>
            <person name="Leblanc C."/>
            <person name="Lopez P.J."/>
            <person name="McLachlan D.H."/>
            <person name="Meslet-Cladiere L."/>
            <person name="Moustafa A."/>
            <person name="Nehr Z."/>
            <person name="Nyvall Collen P."/>
            <person name="Panaud O."/>
            <person name="Partensky F."/>
            <person name="Poulain J."/>
            <person name="Rensing S.A."/>
            <person name="Rousvoal S."/>
            <person name="Samson G."/>
            <person name="Symeonidi A."/>
            <person name="Weissenbach J."/>
            <person name="Zambounis A."/>
            <person name="Wincker P."/>
            <person name="Boyen C."/>
        </authorList>
    </citation>
    <scope>NUCLEOTIDE SEQUENCE [LARGE SCALE GENOMIC DNA]</scope>
    <source>
        <strain evidence="11">cv. Stackhouse</strain>
    </source>
</reference>